<evidence type="ECO:0000256" key="6">
    <source>
        <dbReference type="ARBA" id="ARBA00022833"/>
    </source>
</evidence>
<dbReference type="InterPro" id="IPR018957">
    <property type="entry name" value="Znf_C3HC4_RING-type"/>
</dbReference>
<comment type="subcellular location">
    <subcellularLocation>
        <location evidence="1">Cytoplasm</location>
    </subcellularLocation>
</comment>
<dbReference type="PROSITE" id="PS00518">
    <property type="entry name" value="ZF_RING_1"/>
    <property type="match status" value="1"/>
</dbReference>
<dbReference type="CDD" id="cd19814">
    <property type="entry name" value="Bbox1_RNF207-like"/>
    <property type="match status" value="1"/>
</dbReference>
<evidence type="ECO:0000313" key="12">
    <source>
        <dbReference type="RefSeq" id="XP_027466097.1"/>
    </source>
</evidence>
<evidence type="ECO:0000256" key="3">
    <source>
        <dbReference type="ARBA" id="ARBA00022490"/>
    </source>
</evidence>
<evidence type="ECO:0000259" key="10">
    <source>
        <dbReference type="PROSITE" id="PS50119"/>
    </source>
</evidence>
<dbReference type="InterPro" id="IPR001841">
    <property type="entry name" value="Znf_RING"/>
</dbReference>
<evidence type="ECO:0000256" key="2">
    <source>
        <dbReference type="ARBA" id="ARBA00021526"/>
    </source>
</evidence>
<dbReference type="SUPFAM" id="SSF57850">
    <property type="entry name" value="RING/U-box"/>
    <property type="match status" value="1"/>
</dbReference>
<dbReference type="SMART" id="SM00184">
    <property type="entry name" value="RING"/>
    <property type="match status" value="1"/>
</dbReference>
<keyword evidence="11" id="KW-1185">Reference proteome</keyword>
<keyword evidence="3" id="KW-0963">Cytoplasm</keyword>
<feature type="domain" description="RING-type" evidence="9">
    <location>
        <begin position="25"/>
        <end position="64"/>
    </location>
</feature>
<dbReference type="Gene3D" id="3.30.40.10">
    <property type="entry name" value="Zinc/RING finger domain, C3HC4 (zinc finger)"/>
    <property type="match status" value="1"/>
</dbReference>
<sequence>MSGAIFAPLEGLGALDAASGHPLVCPLCHAQFERPCLLDCFHDFCAGCLRGRATDGRLACPLCQHQTVVKGPSGLPPVDRLLQFLVDSSGDGTEVVHCANCDLECSKQAGMPGGGPGPRVPGLTALMLPDALNMSLDHYPSVDSPTPKAPWIPNVGPILQDAETTYFCNTCGQPLCARCRDETHRARMFARHDIVALGQRSRDVLQKCTLHAEPYIMFSTDKKSLLCIRCFRDMQGESRAHCVDLESAYVQGCERLEQAVLAVKALQTATREAIALLQAMVEEVRRSAAEEEAAIHALFGSMQDKLAERKTLLLQAVQSQYEEKDKAFKEQLSHLATLLPTLQVHLVICSSFLSLANKAEFLDLGYELMERLQGIVTRPQHLRPAQNSKITSDHRAEFARCLEPLLLLGPRRVTGAGGGANTLAAGSGPKVLMGPSCPSPVGKMLGSPVQKPTLHRSISTKVLLAEGEDTPFTEHCRHYEDSYRRLQAEMQNLKDQVQELHRDLTKHHSLIKAEIMGDILHKSLQVDVQIASEYASLEGMRAVFQEPSSMTFSS</sequence>
<dbReference type="Proteomes" id="UP000515165">
    <property type="component" value="Chromosome 4"/>
</dbReference>
<keyword evidence="8" id="KW-0175">Coiled coil</keyword>
<dbReference type="Gene3D" id="1.20.58.1540">
    <property type="entry name" value="Actin interacting protein 3, C-terminal domain"/>
    <property type="match status" value="1"/>
</dbReference>
<keyword evidence="6" id="KW-0862">Zinc</keyword>
<evidence type="ECO:0000256" key="7">
    <source>
        <dbReference type="PROSITE-ProRule" id="PRU00024"/>
    </source>
</evidence>
<dbReference type="GO" id="GO:0044325">
    <property type="term" value="F:transmembrane transporter binding"/>
    <property type="evidence" value="ECO:0007669"/>
    <property type="project" value="TreeGrafter"/>
</dbReference>
<proteinExistence type="predicted"/>
<name>A0A6J2EGU1_ZALCA</name>
<dbReference type="GO" id="GO:1905026">
    <property type="term" value="P:positive regulation of membrane repolarization during ventricular cardiac muscle cell action potential"/>
    <property type="evidence" value="ECO:0007669"/>
    <property type="project" value="UniProtKB-ARBA"/>
</dbReference>
<feature type="coiled-coil region" evidence="8">
    <location>
        <begin position="476"/>
        <end position="510"/>
    </location>
</feature>
<dbReference type="InterPro" id="IPR017907">
    <property type="entry name" value="Znf_RING_CS"/>
</dbReference>
<dbReference type="CTD" id="388591"/>
<evidence type="ECO:0000259" key="9">
    <source>
        <dbReference type="PROSITE" id="PS50089"/>
    </source>
</evidence>
<dbReference type="GO" id="GO:0055117">
    <property type="term" value="P:regulation of cardiac muscle contraction"/>
    <property type="evidence" value="ECO:0007669"/>
    <property type="project" value="TreeGrafter"/>
</dbReference>
<dbReference type="AlphaFoldDB" id="A0A6J2EGU1"/>
<evidence type="ECO:0000313" key="11">
    <source>
        <dbReference type="Proteomes" id="UP000515165"/>
    </source>
</evidence>
<dbReference type="InterPro" id="IPR021978">
    <property type="entry name" value="PML-like_CC"/>
</dbReference>
<feature type="domain" description="B box-type" evidence="10">
    <location>
        <begin position="160"/>
        <end position="197"/>
    </location>
</feature>
<evidence type="ECO:0000256" key="4">
    <source>
        <dbReference type="ARBA" id="ARBA00022723"/>
    </source>
</evidence>
<dbReference type="Pfam" id="PF00097">
    <property type="entry name" value="zf-C3HC4"/>
    <property type="match status" value="1"/>
</dbReference>
<dbReference type="InterPro" id="IPR000315">
    <property type="entry name" value="Znf_B-box"/>
</dbReference>
<dbReference type="PANTHER" id="PTHR22635">
    <property type="entry name" value="RING FINGER PROTEIN 207"/>
    <property type="match status" value="1"/>
</dbReference>
<dbReference type="PROSITE" id="PS50119">
    <property type="entry name" value="ZF_BBOX"/>
    <property type="match status" value="1"/>
</dbReference>
<dbReference type="PANTHER" id="PTHR22635:SF0">
    <property type="entry name" value="RING FINGER PROTEIN 207"/>
    <property type="match status" value="1"/>
</dbReference>
<dbReference type="RefSeq" id="XP_027466097.1">
    <property type="nucleotide sequence ID" value="XM_027610296.2"/>
</dbReference>
<organism evidence="11 12">
    <name type="scientific">Zalophus californianus</name>
    <name type="common">California sealion</name>
    <dbReference type="NCBI Taxonomy" id="9704"/>
    <lineage>
        <taxon>Eukaryota</taxon>
        <taxon>Metazoa</taxon>
        <taxon>Chordata</taxon>
        <taxon>Craniata</taxon>
        <taxon>Vertebrata</taxon>
        <taxon>Euteleostomi</taxon>
        <taxon>Mammalia</taxon>
        <taxon>Eutheria</taxon>
        <taxon>Laurasiatheria</taxon>
        <taxon>Carnivora</taxon>
        <taxon>Caniformia</taxon>
        <taxon>Pinnipedia</taxon>
        <taxon>Otariidae</taxon>
        <taxon>Zalophus</taxon>
    </lineage>
</organism>
<evidence type="ECO:0000256" key="5">
    <source>
        <dbReference type="ARBA" id="ARBA00022771"/>
    </source>
</evidence>
<dbReference type="FunFam" id="3.30.40.10:FF:000478">
    <property type="entry name" value="Ring finger protein 207"/>
    <property type="match status" value="1"/>
</dbReference>
<dbReference type="Pfam" id="PF12126">
    <property type="entry name" value="PML_CC"/>
    <property type="match status" value="1"/>
</dbReference>
<dbReference type="GO" id="GO:1901207">
    <property type="term" value="P:regulation of heart looping"/>
    <property type="evidence" value="ECO:0007669"/>
    <property type="project" value="TreeGrafter"/>
</dbReference>
<keyword evidence="5 7" id="KW-0863">Zinc-finger</keyword>
<keyword evidence="4" id="KW-0479">Metal-binding</keyword>
<accession>A0A6J2EGU1</accession>
<protein>
    <recommendedName>
        <fullName evidence="2">RING finger protein 207</fullName>
    </recommendedName>
</protein>
<dbReference type="PROSITE" id="PS50089">
    <property type="entry name" value="ZF_RING_2"/>
    <property type="match status" value="1"/>
</dbReference>
<dbReference type="InterPro" id="IPR013083">
    <property type="entry name" value="Znf_RING/FYVE/PHD"/>
</dbReference>
<dbReference type="Gene3D" id="3.30.160.60">
    <property type="entry name" value="Classic Zinc Finger"/>
    <property type="match status" value="1"/>
</dbReference>
<dbReference type="GO" id="GO:0048471">
    <property type="term" value="C:perinuclear region of cytoplasm"/>
    <property type="evidence" value="ECO:0007669"/>
    <property type="project" value="TreeGrafter"/>
</dbReference>
<evidence type="ECO:0000256" key="1">
    <source>
        <dbReference type="ARBA" id="ARBA00004496"/>
    </source>
</evidence>
<dbReference type="Pfam" id="PF00643">
    <property type="entry name" value="zf-B_box"/>
    <property type="match status" value="1"/>
</dbReference>
<dbReference type="GO" id="GO:0008270">
    <property type="term" value="F:zinc ion binding"/>
    <property type="evidence" value="ECO:0007669"/>
    <property type="project" value="UniProtKB-KW"/>
</dbReference>
<reference evidence="12" key="1">
    <citation type="submission" date="2025-08" db="UniProtKB">
        <authorList>
            <consortium name="RefSeq"/>
        </authorList>
    </citation>
    <scope>IDENTIFICATION</scope>
    <source>
        <tissue evidence="12">Blood</tissue>
    </source>
</reference>
<evidence type="ECO:0000256" key="8">
    <source>
        <dbReference type="SAM" id="Coils"/>
    </source>
</evidence>
<dbReference type="GO" id="GO:0030544">
    <property type="term" value="F:Hsp70 protein binding"/>
    <property type="evidence" value="ECO:0007669"/>
    <property type="project" value="InterPro"/>
</dbReference>
<dbReference type="InterPro" id="IPR039320">
    <property type="entry name" value="RNF207"/>
</dbReference>
<gene>
    <name evidence="12" type="primary">RNF207</name>
</gene>
<dbReference type="GeneID" id="113931953"/>